<feature type="region of interest" description="Disordered" evidence="1">
    <location>
        <begin position="89"/>
        <end position="115"/>
    </location>
</feature>
<sequence length="115" mass="13543">MLRIPWTAHRTNISILNELEIKDRLSTICRRGILRYFGHITRRDHNNLERLIVQGRIEGRRPRGRSPSRWIYQIKEITGKSIQVNARETEDKVGDAKSSNTHNHGITTLLTRRYD</sequence>
<keyword evidence="2" id="KW-0548">Nucleotidyltransferase</keyword>
<keyword evidence="2" id="KW-0540">Nuclease</keyword>
<comment type="caution">
    <text evidence="2">The sequence shown here is derived from an EMBL/GenBank/DDBJ whole genome shotgun (WGS) entry which is preliminary data.</text>
</comment>
<organism evidence="2 3">
    <name type="scientific">Lasius niger</name>
    <name type="common">Black garden ant</name>
    <dbReference type="NCBI Taxonomy" id="67767"/>
    <lineage>
        <taxon>Eukaryota</taxon>
        <taxon>Metazoa</taxon>
        <taxon>Ecdysozoa</taxon>
        <taxon>Arthropoda</taxon>
        <taxon>Hexapoda</taxon>
        <taxon>Insecta</taxon>
        <taxon>Pterygota</taxon>
        <taxon>Neoptera</taxon>
        <taxon>Endopterygota</taxon>
        <taxon>Hymenoptera</taxon>
        <taxon>Apocrita</taxon>
        <taxon>Aculeata</taxon>
        <taxon>Formicoidea</taxon>
        <taxon>Formicidae</taxon>
        <taxon>Formicinae</taxon>
        <taxon>Lasius</taxon>
        <taxon>Lasius</taxon>
    </lineage>
</organism>
<keyword evidence="2" id="KW-0695">RNA-directed DNA polymerase</keyword>
<dbReference type="Proteomes" id="UP000036403">
    <property type="component" value="Unassembled WGS sequence"/>
</dbReference>
<dbReference type="GO" id="GO:0003964">
    <property type="term" value="F:RNA-directed DNA polymerase activity"/>
    <property type="evidence" value="ECO:0007669"/>
    <property type="project" value="UniProtKB-KW"/>
</dbReference>
<protein>
    <submittedName>
        <fullName evidence="2">Endonuclease-reverse transcriptase</fullName>
    </submittedName>
</protein>
<keyword evidence="3" id="KW-1185">Reference proteome</keyword>
<proteinExistence type="predicted"/>
<evidence type="ECO:0000256" key="1">
    <source>
        <dbReference type="SAM" id="MobiDB-lite"/>
    </source>
</evidence>
<evidence type="ECO:0000313" key="3">
    <source>
        <dbReference type="Proteomes" id="UP000036403"/>
    </source>
</evidence>
<name>A0A0J7JU58_LASNI</name>
<reference evidence="2 3" key="1">
    <citation type="submission" date="2015-04" db="EMBL/GenBank/DDBJ databases">
        <title>Lasius niger genome sequencing.</title>
        <authorList>
            <person name="Konorov E.A."/>
            <person name="Nikitin M.A."/>
            <person name="Kirill M.V."/>
            <person name="Chang P."/>
        </authorList>
    </citation>
    <scope>NUCLEOTIDE SEQUENCE [LARGE SCALE GENOMIC DNA]</scope>
    <source>
        <tissue evidence="2">Whole</tissue>
    </source>
</reference>
<dbReference type="GO" id="GO:0004519">
    <property type="term" value="F:endonuclease activity"/>
    <property type="evidence" value="ECO:0007669"/>
    <property type="project" value="UniProtKB-KW"/>
</dbReference>
<dbReference type="AlphaFoldDB" id="A0A0J7JU58"/>
<keyword evidence="2" id="KW-0255">Endonuclease</keyword>
<dbReference type="PaxDb" id="67767-A0A0J7JU58"/>
<accession>A0A0J7JU58</accession>
<feature type="compositionally biased region" description="Polar residues" evidence="1">
    <location>
        <begin position="97"/>
        <end position="115"/>
    </location>
</feature>
<keyword evidence="2" id="KW-0378">Hydrolase</keyword>
<gene>
    <name evidence="2" type="ORF">RF55_25514</name>
</gene>
<dbReference type="EMBL" id="LBMM01032604">
    <property type="protein sequence ID" value="KMQ81702.1"/>
    <property type="molecule type" value="Genomic_DNA"/>
</dbReference>
<dbReference type="OrthoDB" id="7490433at2759"/>
<keyword evidence="2" id="KW-0808">Transferase</keyword>
<evidence type="ECO:0000313" key="2">
    <source>
        <dbReference type="EMBL" id="KMQ81702.1"/>
    </source>
</evidence>